<keyword evidence="2 5" id="KW-0812">Transmembrane</keyword>
<evidence type="ECO:0000256" key="2">
    <source>
        <dbReference type="ARBA" id="ARBA00022692"/>
    </source>
</evidence>
<dbReference type="GO" id="GO:0016020">
    <property type="term" value="C:membrane"/>
    <property type="evidence" value="ECO:0007669"/>
    <property type="project" value="UniProtKB-SubCell"/>
</dbReference>
<evidence type="ECO:0000259" key="6">
    <source>
        <dbReference type="Pfam" id="PF04893"/>
    </source>
</evidence>
<feature type="transmembrane region" description="Helical" evidence="5">
    <location>
        <begin position="40"/>
        <end position="64"/>
    </location>
</feature>
<keyword evidence="4 5" id="KW-0472">Membrane</keyword>
<feature type="domain" description="Yip1" evidence="6">
    <location>
        <begin position="17"/>
        <end position="190"/>
    </location>
</feature>
<dbReference type="OrthoDB" id="9808452at2"/>
<evidence type="ECO:0000256" key="1">
    <source>
        <dbReference type="ARBA" id="ARBA00004141"/>
    </source>
</evidence>
<organism evidence="7 8">
    <name type="scientific">Aliikangiella coralliicola</name>
    <dbReference type="NCBI Taxonomy" id="2592383"/>
    <lineage>
        <taxon>Bacteria</taxon>
        <taxon>Pseudomonadati</taxon>
        <taxon>Pseudomonadota</taxon>
        <taxon>Gammaproteobacteria</taxon>
        <taxon>Oceanospirillales</taxon>
        <taxon>Pleioneaceae</taxon>
        <taxon>Aliikangiella</taxon>
    </lineage>
</organism>
<name>A0A545UDI7_9GAMM</name>
<feature type="transmembrane region" description="Helical" evidence="5">
    <location>
        <begin position="117"/>
        <end position="139"/>
    </location>
</feature>
<evidence type="ECO:0000256" key="4">
    <source>
        <dbReference type="ARBA" id="ARBA00023136"/>
    </source>
</evidence>
<gene>
    <name evidence="7" type="ORF">FLL46_11700</name>
</gene>
<accession>A0A545UDI7</accession>
<sequence length="209" mass="22808">MLDKNEEQAMSLTNAIALLYDPSNEWRKISEQKQSISHIFLTYLIFFAAIPPVSAFIGSTYVGWSIGNGETYKLTSESALYLSVIAYFAILSAVLVVSAFVQWMAKTYGANPTMAECVNLTAYSCSPLFLVGVLGSFPILWLDMLFSLVAIAFSVNLLYKGVPQIMGINEEKGFLFASSILTLCMVSLVGMLAITIVFWGSGIAPVFTS</sequence>
<dbReference type="Pfam" id="PF04893">
    <property type="entry name" value="Yip1"/>
    <property type="match status" value="1"/>
</dbReference>
<dbReference type="EMBL" id="VIKS01000007">
    <property type="protein sequence ID" value="TQV87531.1"/>
    <property type="molecule type" value="Genomic_DNA"/>
</dbReference>
<keyword evidence="3 5" id="KW-1133">Transmembrane helix</keyword>
<evidence type="ECO:0000313" key="8">
    <source>
        <dbReference type="Proteomes" id="UP000315439"/>
    </source>
</evidence>
<proteinExistence type="predicted"/>
<evidence type="ECO:0000256" key="3">
    <source>
        <dbReference type="ARBA" id="ARBA00022989"/>
    </source>
</evidence>
<evidence type="ECO:0000256" key="5">
    <source>
        <dbReference type="SAM" id="Phobius"/>
    </source>
</evidence>
<dbReference type="InterPro" id="IPR006977">
    <property type="entry name" value="Yip1_dom"/>
</dbReference>
<protein>
    <submittedName>
        <fullName evidence="7">YIP1 family protein</fullName>
    </submittedName>
</protein>
<comment type="caution">
    <text evidence="7">The sequence shown here is derived from an EMBL/GenBank/DDBJ whole genome shotgun (WGS) entry which is preliminary data.</text>
</comment>
<feature type="transmembrane region" description="Helical" evidence="5">
    <location>
        <begin position="174"/>
        <end position="199"/>
    </location>
</feature>
<feature type="transmembrane region" description="Helical" evidence="5">
    <location>
        <begin position="84"/>
        <end position="105"/>
    </location>
</feature>
<dbReference type="AlphaFoldDB" id="A0A545UDI7"/>
<evidence type="ECO:0000313" key="7">
    <source>
        <dbReference type="EMBL" id="TQV87531.1"/>
    </source>
</evidence>
<reference evidence="7 8" key="1">
    <citation type="submission" date="2019-07" db="EMBL/GenBank/DDBJ databases">
        <title>Draft genome for Aliikangiella sp. M105.</title>
        <authorList>
            <person name="Wang G."/>
        </authorList>
    </citation>
    <scope>NUCLEOTIDE SEQUENCE [LARGE SCALE GENOMIC DNA]</scope>
    <source>
        <strain evidence="7 8">M105</strain>
    </source>
</reference>
<comment type="subcellular location">
    <subcellularLocation>
        <location evidence="1">Membrane</location>
        <topology evidence="1">Multi-pass membrane protein</topology>
    </subcellularLocation>
</comment>
<dbReference type="Proteomes" id="UP000315439">
    <property type="component" value="Unassembled WGS sequence"/>
</dbReference>
<feature type="transmembrane region" description="Helical" evidence="5">
    <location>
        <begin position="145"/>
        <end position="162"/>
    </location>
</feature>
<keyword evidence="8" id="KW-1185">Reference proteome</keyword>